<name>A0A4X2LI77_VOMUR</name>
<evidence type="ECO:0000313" key="2">
    <source>
        <dbReference type="Proteomes" id="UP000314987"/>
    </source>
</evidence>
<dbReference type="GeneTree" id="ENSGT01120000274735"/>
<dbReference type="OMA" id="PYPYIQT"/>
<accession>A0A4X2LI77</accession>
<keyword evidence="2" id="KW-1185">Reference proteome</keyword>
<dbReference type="Gene3D" id="3.10.620.10">
    <property type="entry name" value="Protein N-terminal glutamine amidohydrolase, alpha beta roll"/>
    <property type="match status" value="1"/>
</dbReference>
<evidence type="ECO:0000313" key="1">
    <source>
        <dbReference type="Ensembl" id="ENSVURP00010021821.1"/>
    </source>
</evidence>
<dbReference type="GO" id="GO:0016811">
    <property type="term" value="F:hydrolase activity, acting on carbon-nitrogen (but not peptide) bonds, in linear amides"/>
    <property type="evidence" value="ECO:0007669"/>
    <property type="project" value="InterPro"/>
</dbReference>
<dbReference type="InterPro" id="IPR037132">
    <property type="entry name" value="N_Gln_amidohydro_ab_roll_sf"/>
</dbReference>
<dbReference type="Ensembl" id="ENSVURT00010024852.1">
    <property type="protein sequence ID" value="ENSVURP00010021821.1"/>
    <property type="gene ID" value="ENSVURG00010016743.1"/>
</dbReference>
<organism evidence="1 2">
    <name type="scientific">Vombatus ursinus</name>
    <name type="common">Common wombat</name>
    <dbReference type="NCBI Taxonomy" id="29139"/>
    <lineage>
        <taxon>Eukaryota</taxon>
        <taxon>Metazoa</taxon>
        <taxon>Chordata</taxon>
        <taxon>Craniata</taxon>
        <taxon>Vertebrata</taxon>
        <taxon>Euteleostomi</taxon>
        <taxon>Mammalia</taxon>
        <taxon>Metatheria</taxon>
        <taxon>Diprotodontia</taxon>
        <taxon>Vombatidae</taxon>
        <taxon>Vombatus</taxon>
    </lineage>
</organism>
<reference evidence="1" key="2">
    <citation type="submission" date="2025-08" db="UniProtKB">
        <authorList>
            <consortium name="Ensembl"/>
        </authorList>
    </citation>
    <scope>IDENTIFICATION</scope>
</reference>
<protein>
    <submittedName>
        <fullName evidence="1">Uncharacterized protein</fullName>
    </submittedName>
</protein>
<reference evidence="1" key="3">
    <citation type="submission" date="2025-09" db="UniProtKB">
        <authorList>
            <consortium name="Ensembl"/>
        </authorList>
    </citation>
    <scope>IDENTIFICATION</scope>
</reference>
<sequence>MKASVGNWRQLPSPYPYIQTGASKRSLSDFVDRNPQERWGGIYTQPDFVYQFGRKS</sequence>
<proteinExistence type="predicted"/>
<reference evidence="2" key="1">
    <citation type="submission" date="2018-12" db="EMBL/GenBank/DDBJ databases">
        <authorList>
            <person name="Yazar S."/>
        </authorList>
    </citation>
    <scope>NUCLEOTIDE SEQUENCE [LARGE SCALE GENOMIC DNA]</scope>
</reference>
<dbReference type="Proteomes" id="UP000314987">
    <property type="component" value="Unassembled WGS sequence"/>
</dbReference>
<dbReference type="STRING" id="29139.ENSVURP00010021821"/>
<dbReference type="AlphaFoldDB" id="A0A4X2LI77"/>